<evidence type="ECO:0000313" key="3">
    <source>
        <dbReference type="Proteomes" id="UP001207742"/>
    </source>
</evidence>
<dbReference type="Proteomes" id="UP001207742">
    <property type="component" value="Unassembled WGS sequence"/>
</dbReference>
<comment type="caution">
    <text evidence="2">The sequence shown here is derived from an EMBL/GenBank/DDBJ whole genome shotgun (WGS) entry which is preliminary data.</text>
</comment>
<evidence type="ECO:0008006" key="4">
    <source>
        <dbReference type="Google" id="ProtNLM"/>
    </source>
</evidence>
<sequence length="114" mass="12965">MEYTILILVNATSQWLSMPRTERDTFVETEFRPILQHYSNVCKVRLYDADFTHPGVSDFLIIETSDLQAFGYLMGYLRESKTLAAPYFSVKELVIGVPNNFRGSMAVSDITGQS</sequence>
<dbReference type="InterPro" id="IPR031409">
    <property type="entry name" value="Darcynin"/>
</dbReference>
<dbReference type="RefSeq" id="WP_264730124.1">
    <property type="nucleotide sequence ID" value="NZ_JAPDNR010000001.1"/>
</dbReference>
<proteinExistence type="inferred from homology"/>
<comment type="similarity">
    <text evidence="1">Belongs to the darcynin family.</text>
</comment>
<evidence type="ECO:0000256" key="1">
    <source>
        <dbReference type="ARBA" id="ARBA00006869"/>
    </source>
</evidence>
<gene>
    <name evidence="2" type="ORF">OL497_11265</name>
</gene>
<dbReference type="EMBL" id="JAPDNS010000001">
    <property type="protein sequence ID" value="MCW3484476.1"/>
    <property type="molecule type" value="Genomic_DNA"/>
</dbReference>
<keyword evidence="3" id="KW-1185">Reference proteome</keyword>
<accession>A0ABT3IKM1</accession>
<evidence type="ECO:0000313" key="2">
    <source>
        <dbReference type="EMBL" id="MCW3484476.1"/>
    </source>
</evidence>
<reference evidence="2 3" key="1">
    <citation type="submission" date="2022-10" db="EMBL/GenBank/DDBJ databases">
        <title>Chitinophaga nivalis PC15 sp. nov., isolated from Pyeongchang county, South Korea.</title>
        <authorList>
            <person name="Trinh H.N."/>
        </authorList>
    </citation>
    <scope>NUCLEOTIDE SEQUENCE [LARGE SCALE GENOMIC DNA]</scope>
    <source>
        <strain evidence="2 3">PC14</strain>
    </source>
</reference>
<organism evidence="2 3">
    <name type="scientific">Chitinophaga nivalis</name>
    <dbReference type="NCBI Taxonomy" id="2991709"/>
    <lineage>
        <taxon>Bacteria</taxon>
        <taxon>Pseudomonadati</taxon>
        <taxon>Bacteroidota</taxon>
        <taxon>Chitinophagia</taxon>
        <taxon>Chitinophagales</taxon>
        <taxon>Chitinophagaceae</taxon>
        <taxon>Chitinophaga</taxon>
    </lineage>
</organism>
<name>A0ABT3IKM1_9BACT</name>
<dbReference type="Gene3D" id="3.30.70.3420">
    <property type="match status" value="1"/>
</dbReference>
<dbReference type="Pfam" id="PF17074">
    <property type="entry name" value="Darcynin"/>
    <property type="match status" value="1"/>
</dbReference>
<protein>
    <recommendedName>
        <fullName evidence="4">Darcynin 1</fullName>
    </recommendedName>
</protein>